<evidence type="ECO:0000313" key="2">
    <source>
        <dbReference type="Proteomes" id="UP000054485"/>
    </source>
</evidence>
<keyword evidence="2" id="KW-1185">Reference proteome</keyword>
<dbReference type="HOGENOM" id="CLU_3033975_0_0_1"/>
<name>A0A0C9ZDH2_9AGAM</name>
<evidence type="ECO:0000313" key="1">
    <source>
        <dbReference type="EMBL" id="KIK35530.1"/>
    </source>
</evidence>
<dbReference type="EMBL" id="KN835614">
    <property type="protein sequence ID" value="KIK35530.1"/>
    <property type="molecule type" value="Genomic_DNA"/>
</dbReference>
<dbReference type="InParanoid" id="A0A0C9ZDH2"/>
<dbReference type="AlphaFoldDB" id="A0A0C9ZDH2"/>
<proteinExistence type="predicted"/>
<accession>A0A0C9ZDH2</accession>
<protein>
    <submittedName>
        <fullName evidence="1">Uncharacterized protein</fullName>
    </submittedName>
</protein>
<reference evidence="2" key="2">
    <citation type="submission" date="2015-01" db="EMBL/GenBank/DDBJ databases">
        <title>Evolutionary Origins and Diversification of the Mycorrhizal Mutualists.</title>
        <authorList>
            <consortium name="DOE Joint Genome Institute"/>
            <consortium name="Mycorrhizal Genomics Consortium"/>
            <person name="Kohler A."/>
            <person name="Kuo A."/>
            <person name="Nagy L.G."/>
            <person name="Floudas D."/>
            <person name="Copeland A."/>
            <person name="Barry K.W."/>
            <person name="Cichocki N."/>
            <person name="Veneault-Fourrey C."/>
            <person name="LaButti K."/>
            <person name="Lindquist E.A."/>
            <person name="Lipzen A."/>
            <person name="Lundell T."/>
            <person name="Morin E."/>
            <person name="Murat C."/>
            <person name="Riley R."/>
            <person name="Ohm R."/>
            <person name="Sun H."/>
            <person name="Tunlid A."/>
            <person name="Henrissat B."/>
            <person name="Grigoriev I.V."/>
            <person name="Hibbett D.S."/>
            <person name="Martin F."/>
        </authorList>
    </citation>
    <scope>NUCLEOTIDE SEQUENCE [LARGE SCALE GENOMIC DNA]</scope>
    <source>
        <strain evidence="2">UH-Slu-Lm8-n1</strain>
    </source>
</reference>
<dbReference type="Proteomes" id="UP000054485">
    <property type="component" value="Unassembled WGS sequence"/>
</dbReference>
<reference evidence="1 2" key="1">
    <citation type="submission" date="2014-04" db="EMBL/GenBank/DDBJ databases">
        <authorList>
            <consortium name="DOE Joint Genome Institute"/>
            <person name="Kuo A."/>
            <person name="Ruytinx J."/>
            <person name="Rineau F."/>
            <person name="Colpaert J."/>
            <person name="Kohler A."/>
            <person name="Nagy L.G."/>
            <person name="Floudas D."/>
            <person name="Copeland A."/>
            <person name="Barry K.W."/>
            <person name="Cichocki N."/>
            <person name="Veneault-Fourrey C."/>
            <person name="LaButti K."/>
            <person name="Lindquist E.A."/>
            <person name="Lipzen A."/>
            <person name="Lundell T."/>
            <person name="Morin E."/>
            <person name="Murat C."/>
            <person name="Sun H."/>
            <person name="Tunlid A."/>
            <person name="Henrissat B."/>
            <person name="Grigoriev I.V."/>
            <person name="Hibbett D.S."/>
            <person name="Martin F."/>
            <person name="Nordberg H.P."/>
            <person name="Cantor M.N."/>
            <person name="Hua S.X."/>
        </authorList>
    </citation>
    <scope>NUCLEOTIDE SEQUENCE [LARGE SCALE GENOMIC DNA]</scope>
    <source>
        <strain evidence="1 2">UH-Slu-Lm8-n1</strain>
    </source>
</reference>
<organism evidence="1 2">
    <name type="scientific">Suillus luteus UH-Slu-Lm8-n1</name>
    <dbReference type="NCBI Taxonomy" id="930992"/>
    <lineage>
        <taxon>Eukaryota</taxon>
        <taxon>Fungi</taxon>
        <taxon>Dikarya</taxon>
        <taxon>Basidiomycota</taxon>
        <taxon>Agaricomycotina</taxon>
        <taxon>Agaricomycetes</taxon>
        <taxon>Agaricomycetidae</taxon>
        <taxon>Boletales</taxon>
        <taxon>Suillineae</taxon>
        <taxon>Suillaceae</taxon>
        <taxon>Suillus</taxon>
    </lineage>
</organism>
<gene>
    <name evidence="1" type="ORF">CY34DRAFT_812050</name>
</gene>
<sequence>MRVPARVSDHVVQLERLEDSPGRLGNVLILKNSWLACTGLAEVKLNLFAHKALVR</sequence>